<dbReference type="Proteomes" id="UP000053732">
    <property type="component" value="Unassembled WGS sequence"/>
</dbReference>
<evidence type="ECO:0000313" key="8">
    <source>
        <dbReference type="EMBL" id="CRL21845.1"/>
    </source>
</evidence>
<evidence type="ECO:0000259" key="7">
    <source>
        <dbReference type="Pfam" id="PF04082"/>
    </source>
</evidence>
<reference evidence="8 9" key="1">
    <citation type="journal article" date="2014" name="Nat. Commun.">
        <title>Multiple recent horizontal transfers of a large genomic region in cheese making fungi.</title>
        <authorList>
            <person name="Cheeseman K."/>
            <person name="Ropars J."/>
            <person name="Renault P."/>
            <person name="Dupont J."/>
            <person name="Gouzy J."/>
            <person name="Branca A."/>
            <person name="Abraham A.L."/>
            <person name="Ceppi M."/>
            <person name="Conseiller E."/>
            <person name="Debuchy R."/>
            <person name="Malagnac F."/>
            <person name="Goarin A."/>
            <person name="Silar P."/>
            <person name="Lacoste S."/>
            <person name="Sallet E."/>
            <person name="Bensimon A."/>
            <person name="Giraud T."/>
            <person name="Brygoo Y."/>
        </authorList>
    </citation>
    <scope>NUCLEOTIDE SEQUENCE [LARGE SCALE GENOMIC DNA]</scope>
    <source>
        <strain evidence="9">FM 013</strain>
    </source>
</reference>
<protein>
    <submittedName>
        <fullName evidence="8">Transcription factor, fungi</fullName>
    </submittedName>
</protein>
<dbReference type="PANTHER" id="PTHR40626:SF11">
    <property type="entry name" value="ZINC FINGER PROTEIN YPR022C"/>
    <property type="match status" value="1"/>
</dbReference>
<dbReference type="STRING" id="1429867.A0A0G4P6B1"/>
<dbReference type="Pfam" id="PF04082">
    <property type="entry name" value="Fungal_trans"/>
    <property type="match status" value="1"/>
</dbReference>
<evidence type="ECO:0000256" key="3">
    <source>
        <dbReference type="ARBA" id="ARBA00022737"/>
    </source>
</evidence>
<evidence type="ECO:0000256" key="5">
    <source>
        <dbReference type="ARBA" id="ARBA00022833"/>
    </source>
</evidence>
<comment type="subcellular location">
    <subcellularLocation>
        <location evidence="1">Nucleus</location>
    </subcellularLocation>
</comment>
<dbReference type="AlphaFoldDB" id="A0A0G4P6B1"/>
<name>A0A0G4P6B1_PENC3</name>
<evidence type="ECO:0000256" key="6">
    <source>
        <dbReference type="ARBA" id="ARBA00023242"/>
    </source>
</evidence>
<dbReference type="InterPro" id="IPR051059">
    <property type="entry name" value="VerF-like"/>
</dbReference>
<dbReference type="GO" id="GO:0000785">
    <property type="term" value="C:chromatin"/>
    <property type="evidence" value="ECO:0007669"/>
    <property type="project" value="TreeGrafter"/>
</dbReference>
<keyword evidence="3" id="KW-0677">Repeat</keyword>
<evidence type="ECO:0000256" key="4">
    <source>
        <dbReference type="ARBA" id="ARBA00022771"/>
    </source>
</evidence>
<accession>A0A0G4P6B1</accession>
<sequence length="650" mass="72153">MSKHVGGVNQCVFESLIDKIQIPPSDSSSARYASRFFCERTGRPDVSDSTALGEDRSFHESDLFVENLEVAVAPDGYPINCDIQPSTAHAETLLSQHLGSNDLDMGLLNELLSFDQSVDSFEFLTDMVENDAASPFSIDQNSVDSSPGRTMDLVYYLEDNCNADIPTAVGRSCGIIHPNTRDADASQDHWPTKYAAQRYLRAFFDSFHRHIPLLHIPTYLERQPPGPLQLAVYAIGALHAFNQVAACDLYHAGHEKLLKETSTLPALERMQALLLLTMFASWSDDDSLRAESIPLQSQLAAELRGCPIDVTSSESSSWGVWVERESFKRTILNIMCFLGVMNVALLSSTVFLPPNFDIELPYSEELWVCNNREEWERLFSSAPRPQTFTVAFHNLTSLSGSILHNDCGLTYLVLMVALYNHVKSCRGLASSLPVSLGQEIVNTNISSLNRWLLSLTESKILRPQQHIFADSSLAASALILWKTTMLLLHADPASVADVQDAILTLSLGHDKAVPPWNPAHKTCNVAPAMGHAVSFIQAPVVRGVQFLQATACMSISIYHGLLGFHSLILLVRWISSLESSNEQIDEQSIHSDELLLLRDIRVLITESDLPSLDRLPLSAACARIWAETLQSDRQIWGIRTVLHTYLQKLI</sequence>
<dbReference type="GO" id="GO:0008270">
    <property type="term" value="F:zinc ion binding"/>
    <property type="evidence" value="ECO:0007669"/>
    <property type="project" value="UniProtKB-KW"/>
</dbReference>
<dbReference type="CDD" id="cd12148">
    <property type="entry name" value="fungal_TF_MHR"/>
    <property type="match status" value="1"/>
</dbReference>
<keyword evidence="5" id="KW-0862">Zinc</keyword>
<evidence type="ECO:0000256" key="1">
    <source>
        <dbReference type="ARBA" id="ARBA00004123"/>
    </source>
</evidence>
<dbReference type="InterPro" id="IPR007219">
    <property type="entry name" value="XnlR_reg_dom"/>
</dbReference>
<proteinExistence type="predicted"/>
<dbReference type="EMBL" id="HG793139">
    <property type="protein sequence ID" value="CRL21845.1"/>
    <property type="molecule type" value="Genomic_DNA"/>
</dbReference>
<dbReference type="GO" id="GO:0000978">
    <property type="term" value="F:RNA polymerase II cis-regulatory region sequence-specific DNA binding"/>
    <property type="evidence" value="ECO:0007669"/>
    <property type="project" value="InterPro"/>
</dbReference>
<dbReference type="PANTHER" id="PTHR40626">
    <property type="entry name" value="MIP31509P"/>
    <property type="match status" value="1"/>
</dbReference>
<evidence type="ECO:0000256" key="2">
    <source>
        <dbReference type="ARBA" id="ARBA00022723"/>
    </source>
</evidence>
<dbReference type="GO" id="GO:0005634">
    <property type="term" value="C:nucleus"/>
    <property type="evidence" value="ECO:0007669"/>
    <property type="project" value="UniProtKB-SubCell"/>
</dbReference>
<keyword evidence="9" id="KW-1185">Reference proteome</keyword>
<keyword evidence="6" id="KW-0539">Nucleus</keyword>
<dbReference type="GO" id="GO:0000981">
    <property type="term" value="F:DNA-binding transcription factor activity, RNA polymerase II-specific"/>
    <property type="evidence" value="ECO:0007669"/>
    <property type="project" value="InterPro"/>
</dbReference>
<keyword evidence="2" id="KW-0479">Metal-binding</keyword>
<organism evidence="8 9">
    <name type="scientific">Penicillium camemberti (strain FM 013)</name>
    <dbReference type="NCBI Taxonomy" id="1429867"/>
    <lineage>
        <taxon>Eukaryota</taxon>
        <taxon>Fungi</taxon>
        <taxon>Dikarya</taxon>
        <taxon>Ascomycota</taxon>
        <taxon>Pezizomycotina</taxon>
        <taxon>Eurotiomycetes</taxon>
        <taxon>Eurotiomycetidae</taxon>
        <taxon>Eurotiales</taxon>
        <taxon>Aspergillaceae</taxon>
        <taxon>Penicillium</taxon>
    </lineage>
</organism>
<dbReference type="GO" id="GO:0006351">
    <property type="term" value="P:DNA-templated transcription"/>
    <property type="evidence" value="ECO:0007669"/>
    <property type="project" value="InterPro"/>
</dbReference>
<evidence type="ECO:0000313" key="9">
    <source>
        <dbReference type="Proteomes" id="UP000053732"/>
    </source>
</evidence>
<feature type="domain" description="Xylanolytic transcriptional activator regulatory" evidence="7">
    <location>
        <begin position="200"/>
        <end position="403"/>
    </location>
</feature>
<keyword evidence="4" id="KW-0863">Zinc-finger</keyword>
<gene>
    <name evidence="8" type="ORF">PCAMFM013_S006g000385</name>
</gene>